<reference evidence="2 3" key="1">
    <citation type="submission" date="2023-07" db="EMBL/GenBank/DDBJ databases">
        <authorList>
            <person name="Lian W.-H."/>
        </authorList>
    </citation>
    <scope>NUCLEOTIDE SEQUENCE [LARGE SCALE GENOMIC DNA]</scope>
    <source>
        <strain evidence="2 3">SYSU DXS3180</strain>
    </source>
</reference>
<proteinExistence type="inferred from homology"/>
<comment type="similarity">
    <text evidence="1">Belongs to the Rv0495c family.</text>
</comment>
<sequence>MIAIDNKLVSDEILEEQFVCDLNKCKGGCCEDGDAGAPLEKDELDELIDNYEAIKEYMTPEGIATVEKQGKYLYDVSFGWVTPTINGGICAYGYRDEKGIIKCAIEQAYYAGKLGWKKPISCHLFPAKVTKSSMDPDVEFVNYIPREDLCKAACNLGKKLKVPVYVFLKEALIRKYGEEFYEALAATASHMDSH</sequence>
<dbReference type="Pfam" id="PF11307">
    <property type="entry name" value="DUF3109"/>
    <property type="match status" value="1"/>
</dbReference>
<gene>
    <name evidence="2" type="ORF">QTN47_23315</name>
</gene>
<dbReference type="RefSeq" id="WP_369331873.1">
    <property type="nucleotide sequence ID" value="NZ_JAULBC010000008.1"/>
</dbReference>
<keyword evidence="3" id="KW-1185">Reference proteome</keyword>
<organism evidence="2 3">
    <name type="scientific">Danxiaibacter flavus</name>
    <dbReference type="NCBI Taxonomy" id="3049108"/>
    <lineage>
        <taxon>Bacteria</taxon>
        <taxon>Pseudomonadati</taxon>
        <taxon>Bacteroidota</taxon>
        <taxon>Chitinophagia</taxon>
        <taxon>Chitinophagales</taxon>
        <taxon>Chitinophagaceae</taxon>
        <taxon>Danxiaibacter</taxon>
    </lineage>
</organism>
<evidence type="ECO:0000313" key="3">
    <source>
        <dbReference type="Proteomes" id="UP001560573"/>
    </source>
</evidence>
<dbReference type="Proteomes" id="UP001560573">
    <property type="component" value="Unassembled WGS sequence"/>
</dbReference>
<evidence type="ECO:0000313" key="2">
    <source>
        <dbReference type="EMBL" id="MEX6690461.1"/>
    </source>
</evidence>
<accession>A0ABV3ZKP1</accession>
<protein>
    <submittedName>
        <fullName evidence="2">DUF3109 family protein</fullName>
    </submittedName>
</protein>
<dbReference type="InterPro" id="IPR021458">
    <property type="entry name" value="Rv0495c"/>
</dbReference>
<comment type="caution">
    <text evidence="2">The sequence shown here is derived from an EMBL/GenBank/DDBJ whole genome shotgun (WGS) entry which is preliminary data.</text>
</comment>
<dbReference type="EMBL" id="JAULBC010000008">
    <property type="protein sequence ID" value="MEX6690461.1"/>
    <property type="molecule type" value="Genomic_DNA"/>
</dbReference>
<name>A0ABV3ZKP1_9BACT</name>
<evidence type="ECO:0000256" key="1">
    <source>
        <dbReference type="ARBA" id="ARBA00093770"/>
    </source>
</evidence>